<dbReference type="Gene3D" id="3.10.20.90">
    <property type="entry name" value="Phosphatidylinositol 3-kinase Catalytic Subunit, Chain A, domain 1"/>
    <property type="match status" value="1"/>
</dbReference>
<feature type="non-terminal residue" evidence="9">
    <location>
        <position position="1"/>
    </location>
</feature>
<dbReference type="OrthoDB" id="21589at2759"/>
<gene>
    <name evidence="9" type="primary">Herpud2</name>
    <name evidence="9" type="ORF">Bhyg_04870</name>
</gene>
<feature type="region of interest" description="Disordered" evidence="6">
    <location>
        <begin position="326"/>
        <end position="363"/>
    </location>
</feature>
<evidence type="ECO:0000256" key="7">
    <source>
        <dbReference type="SAM" id="Phobius"/>
    </source>
</evidence>
<dbReference type="Proteomes" id="UP001151699">
    <property type="component" value="Chromosome A"/>
</dbReference>
<feature type="region of interest" description="Disordered" evidence="6">
    <location>
        <begin position="219"/>
        <end position="257"/>
    </location>
</feature>
<comment type="caution">
    <text evidence="9">The sequence shown here is derived from an EMBL/GenBank/DDBJ whole genome shotgun (WGS) entry which is preliminary data.</text>
</comment>
<evidence type="ECO:0000256" key="1">
    <source>
        <dbReference type="ARBA" id="ARBA00004370"/>
    </source>
</evidence>
<keyword evidence="10" id="KW-1185">Reference proteome</keyword>
<evidence type="ECO:0000256" key="4">
    <source>
        <dbReference type="ARBA" id="ARBA00023136"/>
    </source>
</evidence>
<evidence type="ECO:0000256" key="5">
    <source>
        <dbReference type="ARBA" id="ARBA00023230"/>
    </source>
</evidence>
<sequence length="363" mass="41935">MDNNPVTIIVKAPNQQFEDQTVRCELSWTIKRLKGLLSEVYPSKPKTDEQRLIYSGQLLNDTIVLKDVLRQYEGQDTHTVHLVLQPNKVFEASNTNMSQSIHSDITADGLRQRIASQNRSSASSGPFHTQTDWSNSFMDPARMADINRQYNEWVSQQLPSYNLMVEQIYRQYYNQYMSSLNQPNNLSQNGGLSNLPQMPYYPQNYFATPNLYSSPFLQQQNNQSQQPQVPQAQEAPQPQVQQIPQQQPLPEQQPNPAQQRFPNIVQEEVENRDWLDLFYAFSRLMVLVTLVYFYSSPLRCLIVIFFIILYYGYHVGYFRQLNREPNNNQPPNVAPPANNNENALALNKSNPNDGDRGFDVCTD</sequence>
<evidence type="ECO:0000313" key="9">
    <source>
        <dbReference type="EMBL" id="KAJ6649632.1"/>
    </source>
</evidence>
<keyword evidence="2 7" id="KW-0812">Transmembrane</keyword>
<dbReference type="PANTHER" id="PTHR12943:SF27">
    <property type="entry name" value="HOMOCYSTEINE-INDUCED ENDOPLASMIC RETICULUM PROTEIN, ISOFORM A"/>
    <property type="match status" value="1"/>
</dbReference>
<reference evidence="9" key="1">
    <citation type="submission" date="2022-07" db="EMBL/GenBank/DDBJ databases">
        <authorList>
            <person name="Trinca V."/>
            <person name="Uliana J.V.C."/>
            <person name="Torres T.T."/>
            <person name="Ward R.J."/>
            <person name="Monesi N."/>
        </authorList>
    </citation>
    <scope>NUCLEOTIDE SEQUENCE</scope>
    <source>
        <strain evidence="9">HSMRA1968</strain>
        <tissue evidence="9">Whole embryos</tissue>
    </source>
</reference>
<dbReference type="CDD" id="cd01790">
    <property type="entry name" value="Ubl_HERP"/>
    <property type="match status" value="1"/>
</dbReference>
<evidence type="ECO:0000256" key="2">
    <source>
        <dbReference type="ARBA" id="ARBA00022692"/>
    </source>
</evidence>
<evidence type="ECO:0000259" key="8">
    <source>
        <dbReference type="PROSITE" id="PS50053"/>
    </source>
</evidence>
<dbReference type="AlphaFoldDB" id="A0A9Q0NGS4"/>
<keyword evidence="3 7" id="KW-1133">Transmembrane helix</keyword>
<evidence type="ECO:0000256" key="6">
    <source>
        <dbReference type="SAM" id="MobiDB-lite"/>
    </source>
</evidence>
<protein>
    <submittedName>
        <fullName evidence="9">Homocysteine-responsive endoplasmic reticulum-resident ubiquitin-like domain member 2 protein</fullName>
    </submittedName>
</protein>
<dbReference type="EMBL" id="WJQU01000001">
    <property type="protein sequence ID" value="KAJ6649632.1"/>
    <property type="molecule type" value="Genomic_DNA"/>
</dbReference>
<dbReference type="InterPro" id="IPR000626">
    <property type="entry name" value="Ubiquitin-like_dom"/>
</dbReference>
<accession>A0A9Q0NGS4</accession>
<name>A0A9Q0NGS4_9DIPT</name>
<dbReference type="Pfam" id="PF00240">
    <property type="entry name" value="ubiquitin"/>
    <property type="match status" value="1"/>
</dbReference>
<dbReference type="GO" id="GO:0016020">
    <property type="term" value="C:membrane"/>
    <property type="evidence" value="ECO:0007669"/>
    <property type="project" value="UniProtKB-SubCell"/>
</dbReference>
<keyword evidence="5" id="KW-0834">Unfolded protein response</keyword>
<dbReference type="SUPFAM" id="SSF54236">
    <property type="entry name" value="Ubiquitin-like"/>
    <property type="match status" value="1"/>
</dbReference>
<feature type="compositionally biased region" description="Low complexity" evidence="6">
    <location>
        <begin position="326"/>
        <end position="347"/>
    </location>
</feature>
<dbReference type="SMART" id="SM00213">
    <property type="entry name" value="UBQ"/>
    <property type="match status" value="1"/>
</dbReference>
<dbReference type="InterPro" id="IPR029071">
    <property type="entry name" value="Ubiquitin-like_domsf"/>
</dbReference>
<keyword evidence="4 7" id="KW-0472">Membrane</keyword>
<dbReference type="InterPro" id="IPR039751">
    <property type="entry name" value="HERPUD1/2"/>
</dbReference>
<evidence type="ECO:0000313" key="10">
    <source>
        <dbReference type="Proteomes" id="UP001151699"/>
    </source>
</evidence>
<dbReference type="PROSITE" id="PS50053">
    <property type="entry name" value="UBIQUITIN_2"/>
    <property type="match status" value="1"/>
</dbReference>
<evidence type="ECO:0000256" key="3">
    <source>
        <dbReference type="ARBA" id="ARBA00022989"/>
    </source>
</evidence>
<feature type="compositionally biased region" description="Basic and acidic residues" evidence="6">
    <location>
        <begin position="353"/>
        <end position="363"/>
    </location>
</feature>
<dbReference type="FunFam" id="3.10.20.90:FF:000046">
    <property type="entry name" value="Homocysteine-responsive endoplasmic reticulum-resident ubiquitin-like domain member 2 protein"/>
    <property type="match status" value="1"/>
</dbReference>
<comment type="subcellular location">
    <subcellularLocation>
        <location evidence="1">Membrane</location>
    </subcellularLocation>
</comment>
<proteinExistence type="predicted"/>
<dbReference type="PANTHER" id="PTHR12943">
    <property type="entry name" value="HOMOCYSTEINE-RESPONSIVE ENDOPLASMIC RETICULUM-RESIDENT UNIQUITIN-LIKE DOMAIN HERPUD PROTEIN FAMILY MEMBER"/>
    <property type="match status" value="1"/>
</dbReference>
<organism evidence="9 10">
    <name type="scientific">Pseudolycoriella hygida</name>
    <dbReference type="NCBI Taxonomy" id="35572"/>
    <lineage>
        <taxon>Eukaryota</taxon>
        <taxon>Metazoa</taxon>
        <taxon>Ecdysozoa</taxon>
        <taxon>Arthropoda</taxon>
        <taxon>Hexapoda</taxon>
        <taxon>Insecta</taxon>
        <taxon>Pterygota</taxon>
        <taxon>Neoptera</taxon>
        <taxon>Endopterygota</taxon>
        <taxon>Diptera</taxon>
        <taxon>Nematocera</taxon>
        <taxon>Sciaroidea</taxon>
        <taxon>Sciaridae</taxon>
        <taxon>Pseudolycoriella</taxon>
    </lineage>
</organism>
<feature type="domain" description="Ubiquitin-like" evidence="8">
    <location>
        <begin position="6"/>
        <end position="85"/>
    </location>
</feature>
<dbReference type="GO" id="GO:0030968">
    <property type="term" value="P:endoplasmic reticulum unfolded protein response"/>
    <property type="evidence" value="ECO:0007669"/>
    <property type="project" value="TreeGrafter"/>
</dbReference>
<feature type="transmembrane region" description="Helical" evidence="7">
    <location>
        <begin position="301"/>
        <end position="318"/>
    </location>
</feature>